<dbReference type="AlphaFoldDB" id="A0A166ALN1"/>
<dbReference type="Proteomes" id="UP000077266">
    <property type="component" value="Unassembled WGS sequence"/>
</dbReference>
<dbReference type="InParanoid" id="A0A166ALN1"/>
<evidence type="ECO:0000313" key="2">
    <source>
        <dbReference type="Proteomes" id="UP000077266"/>
    </source>
</evidence>
<reference evidence="1 2" key="1">
    <citation type="journal article" date="2016" name="Mol. Biol. Evol.">
        <title>Comparative Genomics of Early-Diverging Mushroom-Forming Fungi Provides Insights into the Origins of Lignocellulose Decay Capabilities.</title>
        <authorList>
            <person name="Nagy L.G."/>
            <person name="Riley R."/>
            <person name="Tritt A."/>
            <person name="Adam C."/>
            <person name="Daum C."/>
            <person name="Floudas D."/>
            <person name="Sun H."/>
            <person name="Yadav J.S."/>
            <person name="Pangilinan J."/>
            <person name="Larsson K.H."/>
            <person name="Matsuura K."/>
            <person name="Barry K."/>
            <person name="Labutti K."/>
            <person name="Kuo R."/>
            <person name="Ohm R.A."/>
            <person name="Bhattacharya S.S."/>
            <person name="Shirouzu T."/>
            <person name="Yoshinaga Y."/>
            <person name="Martin F.M."/>
            <person name="Grigoriev I.V."/>
            <person name="Hibbett D.S."/>
        </authorList>
    </citation>
    <scope>NUCLEOTIDE SEQUENCE [LARGE SCALE GENOMIC DNA]</scope>
    <source>
        <strain evidence="1 2">HHB12029</strain>
    </source>
</reference>
<gene>
    <name evidence="1" type="ORF">EXIGLDRAFT_768298</name>
</gene>
<organism evidence="1 2">
    <name type="scientific">Exidia glandulosa HHB12029</name>
    <dbReference type="NCBI Taxonomy" id="1314781"/>
    <lineage>
        <taxon>Eukaryota</taxon>
        <taxon>Fungi</taxon>
        <taxon>Dikarya</taxon>
        <taxon>Basidiomycota</taxon>
        <taxon>Agaricomycotina</taxon>
        <taxon>Agaricomycetes</taxon>
        <taxon>Auriculariales</taxon>
        <taxon>Exidiaceae</taxon>
        <taxon>Exidia</taxon>
    </lineage>
</organism>
<accession>A0A166ALN1</accession>
<keyword evidence="2" id="KW-1185">Reference proteome</keyword>
<evidence type="ECO:0000313" key="1">
    <source>
        <dbReference type="EMBL" id="KZV93179.1"/>
    </source>
</evidence>
<name>A0A166ALN1_EXIGL</name>
<sequence length="97" mass="11213">MTAPSRNEIRIVYARVRTDRLRRGKIVPLLPVVLAAVTRSQAREEQAKLLLACAANYTEDELWHIFVHTYRWQENDAALVMRAWQVDMAAGFTLLFV</sequence>
<dbReference type="EMBL" id="KV425994">
    <property type="protein sequence ID" value="KZV93179.1"/>
    <property type="molecule type" value="Genomic_DNA"/>
</dbReference>
<protein>
    <submittedName>
        <fullName evidence="1">Uncharacterized protein</fullName>
    </submittedName>
</protein>
<proteinExistence type="predicted"/>